<evidence type="ECO:0000313" key="1">
    <source>
        <dbReference type="EMBL" id="JAH53078.1"/>
    </source>
</evidence>
<name>A0A0E9TK07_ANGAN</name>
<accession>A0A0E9TK07</accession>
<organism evidence="1">
    <name type="scientific">Anguilla anguilla</name>
    <name type="common">European freshwater eel</name>
    <name type="synonym">Muraena anguilla</name>
    <dbReference type="NCBI Taxonomy" id="7936"/>
    <lineage>
        <taxon>Eukaryota</taxon>
        <taxon>Metazoa</taxon>
        <taxon>Chordata</taxon>
        <taxon>Craniata</taxon>
        <taxon>Vertebrata</taxon>
        <taxon>Euteleostomi</taxon>
        <taxon>Actinopterygii</taxon>
        <taxon>Neopterygii</taxon>
        <taxon>Teleostei</taxon>
        <taxon>Anguilliformes</taxon>
        <taxon>Anguillidae</taxon>
        <taxon>Anguilla</taxon>
    </lineage>
</organism>
<dbReference type="AlphaFoldDB" id="A0A0E9TK07"/>
<reference evidence="1" key="2">
    <citation type="journal article" date="2015" name="Fish Shellfish Immunol.">
        <title>Early steps in the European eel (Anguilla anguilla)-Vibrio vulnificus interaction in the gills: Role of the RtxA13 toxin.</title>
        <authorList>
            <person name="Callol A."/>
            <person name="Pajuelo D."/>
            <person name="Ebbesson L."/>
            <person name="Teles M."/>
            <person name="MacKenzie S."/>
            <person name="Amaro C."/>
        </authorList>
    </citation>
    <scope>NUCLEOTIDE SEQUENCE</scope>
</reference>
<protein>
    <submittedName>
        <fullName evidence="1">Uncharacterized protein</fullName>
    </submittedName>
</protein>
<sequence>MSNIKEALNISQPRAIIRTIDSYS</sequence>
<reference evidence="1" key="1">
    <citation type="submission" date="2014-11" db="EMBL/GenBank/DDBJ databases">
        <authorList>
            <person name="Amaro Gonzalez C."/>
        </authorList>
    </citation>
    <scope>NUCLEOTIDE SEQUENCE</scope>
</reference>
<proteinExistence type="predicted"/>
<dbReference type="EMBL" id="GBXM01055499">
    <property type="protein sequence ID" value="JAH53078.1"/>
    <property type="molecule type" value="Transcribed_RNA"/>
</dbReference>